<evidence type="ECO:0000256" key="2">
    <source>
        <dbReference type="ARBA" id="ARBA00023125"/>
    </source>
</evidence>
<gene>
    <name evidence="5" type="ordered locus">Ccel_2523</name>
</gene>
<dbReference type="Gene3D" id="3.30.450.40">
    <property type="match status" value="1"/>
</dbReference>
<evidence type="ECO:0000313" key="5">
    <source>
        <dbReference type="EMBL" id="ACL76851.1"/>
    </source>
</evidence>
<reference evidence="5 6" key="1">
    <citation type="submission" date="2009-01" db="EMBL/GenBank/DDBJ databases">
        <title>Complete sequence of Clostridium cellulolyticum H10.</title>
        <authorList>
            <consortium name="US DOE Joint Genome Institute"/>
            <person name="Lucas S."/>
            <person name="Copeland A."/>
            <person name="Lapidus A."/>
            <person name="Glavina del Rio T."/>
            <person name="Dalin E."/>
            <person name="Tice H."/>
            <person name="Bruce D."/>
            <person name="Goodwin L."/>
            <person name="Pitluck S."/>
            <person name="Chertkov O."/>
            <person name="Saunders E."/>
            <person name="Brettin T."/>
            <person name="Detter J.C."/>
            <person name="Han C."/>
            <person name="Larimer F."/>
            <person name="Land M."/>
            <person name="Hauser L."/>
            <person name="Kyrpides N."/>
            <person name="Ivanova N."/>
            <person name="Zhou J."/>
            <person name="Richardson P."/>
        </authorList>
    </citation>
    <scope>NUCLEOTIDE SEQUENCE [LARGE SCALE GENOMIC DNA]</scope>
    <source>
        <strain evidence="6">ATCC 35319 / DSM 5812 / JCM 6584 / H10</strain>
    </source>
</reference>
<dbReference type="EMBL" id="CP001348">
    <property type="protein sequence ID" value="ACL76851.1"/>
    <property type="molecule type" value="Genomic_DNA"/>
</dbReference>
<dbReference type="PANTHER" id="PTHR44688:SF16">
    <property type="entry name" value="DNA-BINDING TRANSCRIPTIONAL ACTIVATOR DEVR_DOSR"/>
    <property type="match status" value="1"/>
</dbReference>
<keyword evidence="1" id="KW-0805">Transcription regulation</keyword>
<organism evidence="5 6">
    <name type="scientific">Ruminiclostridium cellulolyticum (strain ATCC 35319 / DSM 5812 / JCM 6584 / H10)</name>
    <name type="common">Clostridium cellulolyticum</name>
    <dbReference type="NCBI Taxonomy" id="394503"/>
    <lineage>
        <taxon>Bacteria</taxon>
        <taxon>Bacillati</taxon>
        <taxon>Bacillota</taxon>
        <taxon>Clostridia</taxon>
        <taxon>Eubacteriales</taxon>
        <taxon>Oscillospiraceae</taxon>
        <taxon>Ruminiclostridium</taxon>
    </lineage>
</organism>
<dbReference type="SMART" id="SM00421">
    <property type="entry name" value="HTH_LUXR"/>
    <property type="match status" value="1"/>
</dbReference>
<dbReference type="PANTHER" id="PTHR44688">
    <property type="entry name" value="DNA-BINDING TRANSCRIPTIONAL ACTIVATOR DEVR_DOSR"/>
    <property type="match status" value="1"/>
</dbReference>
<dbReference type="PROSITE" id="PS50043">
    <property type="entry name" value="HTH_LUXR_2"/>
    <property type="match status" value="1"/>
</dbReference>
<dbReference type="SUPFAM" id="SSF46894">
    <property type="entry name" value="C-terminal effector domain of the bipartite response regulators"/>
    <property type="match status" value="1"/>
</dbReference>
<dbReference type="OrthoDB" id="1738855at2"/>
<dbReference type="Pfam" id="PF00196">
    <property type="entry name" value="GerE"/>
    <property type="match status" value="1"/>
</dbReference>
<dbReference type="STRING" id="394503.Ccel_2523"/>
<dbReference type="GO" id="GO:0006355">
    <property type="term" value="P:regulation of DNA-templated transcription"/>
    <property type="evidence" value="ECO:0007669"/>
    <property type="project" value="InterPro"/>
</dbReference>
<dbReference type="CDD" id="cd06170">
    <property type="entry name" value="LuxR_C_like"/>
    <property type="match status" value="1"/>
</dbReference>
<evidence type="ECO:0000256" key="3">
    <source>
        <dbReference type="ARBA" id="ARBA00023163"/>
    </source>
</evidence>
<dbReference type="HOGENOM" id="CLU_088266_0_0_9"/>
<dbReference type="RefSeq" id="WP_015925940.1">
    <property type="nucleotide sequence ID" value="NC_011898.1"/>
</dbReference>
<dbReference type="InterPro" id="IPR000792">
    <property type="entry name" value="Tscrpt_reg_LuxR_C"/>
</dbReference>
<dbReference type="InterPro" id="IPR016032">
    <property type="entry name" value="Sig_transdc_resp-reg_C-effctor"/>
</dbReference>
<dbReference type="Gene3D" id="1.10.10.10">
    <property type="entry name" value="Winged helix-like DNA-binding domain superfamily/Winged helix DNA-binding domain"/>
    <property type="match status" value="1"/>
</dbReference>
<keyword evidence="3" id="KW-0804">Transcription</keyword>
<protein>
    <submittedName>
        <fullName evidence="5">Transcriptional regulator, LuxR family</fullName>
    </submittedName>
</protein>
<dbReference type="eggNOG" id="COG3284">
    <property type="taxonomic scope" value="Bacteria"/>
</dbReference>
<evidence type="ECO:0000256" key="1">
    <source>
        <dbReference type="ARBA" id="ARBA00023015"/>
    </source>
</evidence>
<dbReference type="InterPro" id="IPR036388">
    <property type="entry name" value="WH-like_DNA-bd_sf"/>
</dbReference>
<sequence length="180" mass="20408">MNKKIEKIGIRVGMSFAERAIGTNAIALSMKTKEPVYTTPPHHYCDLLREFYFYSVPLETKKREIGYLAICSLNEPVGFELEIIADLTAYKILNELKSNEINSVLPNKKECILNKKQLEILKLVAKGVPDKTIALEEGITINTVKYHKKSIYKKLEVECSAQAVIKCLKLNLMSINEIDC</sequence>
<dbReference type="PRINTS" id="PR00038">
    <property type="entry name" value="HTHLUXR"/>
</dbReference>
<dbReference type="InterPro" id="IPR029016">
    <property type="entry name" value="GAF-like_dom_sf"/>
</dbReference>
<keyword evidence="6" id="KW-1185">Reference proteome</keyword>
<dbReference type="AlphaFoldDB" id="B8I686"/>
<accession>B8I686</accession>
<evidence type="ECO:0000259" key="4">
    <source>
        <dbReference type="PROSITE" id="PS50043"/>
    </source>
</evidence>
<dbReference type="GO" id="GO:0003677">
    <property type="term" value="F:DNA binding"/>
    <property type="evidence" value="ECO:0007669"/>
    <property type="project" value="UniProtKB-KW"/>
</dbReference>
<feature type="domain" description="HTH luxR-type" evidence="4">
    <location>
        <begin position="106"/>
        <end position="171"/>
    </location>
</feature>
<proteinExistence type="predicted"/>
<evidence type="ECO:0000313" key="6">
    <source>
        <dbReference type="Proteomes" id="UP000001349"/>
    </source>
</evidence>
<keyword evidence="2" id="KW-0238">DNA-binding</keyword>
<name>B8I686_RUMCH</name>
<dbReference type="KEGG" id="cce:Ccel_2523"/>
<dbReference type="Proteomes" id="UP000001349">
    <property type="component" value="Chromosome"/>
</dbReference>